<evidence type="ECO:0008006" key="3">
    <source>
        <dbReference type="Google" id="ProtNLM"/>
    </source>
</evidence>
<dbReference type="Gramene" id="HORVU.MOREX.r3.5HG0474080.1">
    <property type="protein sequence ID" value="HORVU.MOREX.r3.5HG0474080.1"/>
    <property type="gene ID" value="HORVU.MOREX.r3.5HG0474080"/>
</dbReference>
<accession>A0A8I6Y0P9</accession>
<dbReference type="Gramene" id="HORVU.MOREX.r2.5HG0392690.1">
    <property type="protein sequence ID" value="HORVU.MOREX.r2.5HG0392690.1"/>
    <property type="gene ID" value="HORVU.MOREX.r2.5HG0392690"/>
</dbReference>
<reference evidence="2" key="1">
    <citation type="journal article" date="2012" name="Nature">
        <title>A physical, genetic and functional sequence assembly of the barley genome.</title>
        <authorList>
            <consortium name="The International Barley Genome Sequencing Consortium"/>
            <person name="Mayer K.F."/>
            <person name="Waugh R."/>
            <person name="Brown J.W."/>
            <person name="Schulman A."/>
            <person name="Langridge P."/>
            <person name="Platzer M."/>
            <person name="Fincher G.B."/>
            <person name="Muehlbauer G.J."/>
            <person name="Sato K."/>
            <person name="Close T.J."/>
            <person name="Wise R.P."/>
            <person name="Stein N."/>
        </authorList>
    </citation>
    <scope>NUCLEOTIDE SEQUENCE [LARGE SCALE GENOMIC DNA]</scope>
    <source>
        <strain evidence="2">cv. Morex</strain>
    </source>
</reference>
<proteinExistence type="predicted"/>
<reference evidence="1" key="2">
    <citation type="submission" date="2020-10" db="EMBL/GenBank/DDBJ databases">
        <authorList>
            <person name="Scholz U."/>
            <person name="Mascher M."/>
            <person name="Fiebig A."/>
        </authorList>
    </citation>
    <scope>NUCLEOTIDE SEQUENCE [LARGE SCALE GENOMIC DNA]</scope>
    <source>
        <strain evidence="1">cv. Morex</strain>
    </source>
</reference>
<dbReference type="PANTHER" id="PTHR34835">
    <property type="entry name" value="OS07G0283600 PROTEIN-RELATED"/>
    <property type="match status" value="1"/>
</dbReference>
<protein>
    <recommendedName>
        <fullName evidence="3">Aminotransferase-like plant mobile domain-containing protein</fullName>
    </recommendedName>
</protein>
<dbReference type="AlphaFoldDB" id="A0A8I6Y0P9"/>
<evidence type="ECO:0000313" key="2">
    <source>
        <dbReference type="Proteomes" id="UP000011116"/>
    </source>
</evidence>
<evidence type="ECO:0000313" key="1">
    <source>
        <dbReference type="EnsemblPlants" id="HORVU.MOREX.r3.5HG0474080.1"/>
    </source>
</evidence>
<dbReference type="EnsemblPlants" id="HORVU.MOREX.r3.5HG0474080.1">
    <property type="protein sequence ID" value="HORVU.MOREX.r3.5HG0474080.1"/>
    <property type="gene ID" value="HORVU.MOREX.r3.5HG0474080"/>
</dbReference>
<sequence length="342" mass="39423">MDEDDERGCLEGGRQDSTVYCDGVQQALEDPEDQTALTSRLSVKHVVEVMQKFDDYKRWLVSEIGFEGMLNLPRSGKIDLRMSAWIMRKVKVKSRTIVIDKERVLLFALEDFHKIFGVPCGNRVVRGRDGEIKNTTIEFMKQTIGMNASPAHNLKVAENFITRDISEESSKIEKDCFQISFVIFVMGYVLSPGTKHEYMTIDFWGALANAELISQFNWCEYAVDNLMSAVMKVQTEYNNKAGTIHMSGCHLFFQIFLLDNIDLGIFNMRHPVFPRVQCFNQKRLRQMITMAQCKQRGVLTYVLGAVRPPDSVCYTRVVAMSHYVQMLHRWCLHRNNQYLACP</sequence>
<keyword evidence="2" id="KW-1185">Reference proteome</keyword>
<dbReference type="PANTHER" id="PTHR34835:SF68">
    <property type="entry name" value="UBIQUITIN-LIKE PROTEASE FAMILY PROFILE DOMAIN-CONTAINING PROTEIN"/>
    <property type="match status" value="1"/>
</dbReference>
<reference evidence="1" key="3">
    <citation type="submission" date="2022-01" db="UniProtKB">
        <authorList>
            <consortium name="EnsemblPlants"/>
        </authorList>
    </citation>
    <scope>IDENTIFICATION</scope>
    <source>
        <strain evidence="1">subsp. vulgare</strain>
    </source>
</reference>
<dbReference type="Proteomes" id="UP000011116">
    <property type="component" value="Chromosome 5H"/>
</dbReference>
<name>A0A8I6Y0P9_HORVV</name>
<organism evidence="1 2">
    <name type="scientific">Hordeum vulgare subsp. vulgare</name>
    <name type="common">Domesticated barley</name>
    <dbReference type="NCBI Taxonomy" id="112509"/>
    <lineage>
        <taxon>Eukaryota</taxon>
        <taxon>Viridiplantae</taxon>
        <taxon>Streptophyta</taxon>
        <taxon>Embryophyta</taxon>
        <taxon>Tracheophyta</taxon>
        <taxon>Spermatophyta</taxon>
        <taxon>Magnoliopsida</taxon>
        <taxon>Liliopsida</taxon>
        <taxon>Poales</taxon>
        <taxon>Poaceae</taxon>
        <taxon>BOP clade</taxon>
        <taxon>Pooideae</taxon>
        <taxon>Triticodae</taxon>
        <taxon>Triticeae</taxon>
        <taxon>Hordeinae</taxon>
        <taxon>Hordeum</taxon>
    </lineage>
</organism>